<dbReference type="Proteomes" id="UP001501758">
    <property type="component" value="Unassembled WGS sequence"/>
</dbReference>
<sequence length="465" mass="53358">MENVLDRLKHKMQNASSSFILLATFLVLFSSASLLYFLQPYFEEIHLQRMNTTWGITLMISGLTLLLIKVSFLVYILFLYLRYKTVASVSDTELPLCTVIVPAYNEGELVYKTLHSLAESDYPAEKLQIISIDDGSKDDTWQWMQLAKEELGNRISIYQQSKNKGKRHALYRGFKLGMGDVFITVDSDSIVKKDTLRIMASPFVVNDECGAVAGNVRVLNRDKALIPRMLNVSFAFSFEFIRSAQSALGSVLCTPGALSAYRREAVMNCREAWITQTFLGQVSKIGEDRAMTNMILKQGYKVLFQKNAYVYTNTPERYKNLYKMFIRWERSNIRENIAMSKFAFGNFRDGAKSGTRILLMNQWLKLIMAYPATLLMIYFIATYPILFFSSTMMSILVFSSIQAFFYAKKHSLSESLWAYPYSLFYAFTLFWITPYAIATAGRSGWLTRDLTKKQLKEHEQSVSIS</sequence>
<evidence type="ECO:0000256" key="1">
    <source>
        <dbReference type="ARBA" id="ARBA00004236"/>
    </source>
</evidence>
<dbReference type="PANTHER" id="PTHR22913:SF12">
    <property type="entry name" value="MANNURONAN SYNTHASE"/>
    <property type="match status" value="1"/>
</dbReference>
<dbReference type="RefSeq" id="WP_343912987.1">
    <property type="nucleotide sequence ID" value="NZ_BAAAGE010000002.1"/>
</dbReference>
<keyword evidence="5 6" id="KW-0472">Membrane</keyword>
<feature type="transmembrane region" description="Helical" evidence="6">
    <location>
        <begin position="363"/>
        <end position="381"/>
    </location>
</feature>
<name>A0ABN1IVM4_9FLAO</name>
<gene>
    <name evidence="7" type="ORF">GCM10009430_24240</name>
</gene>
<evidence type="ECO:0000256" key="4">
    <source>
        <dbReference type="ARBA" id="ARBA00022679"/>
    </source>
</evidence>
<dbReference type="CDD" id="cd06423">
    <property type="entry name" value="CESA_like"/>
    <property type="match status" value="1"/>
</dbReference>
<feature type="transmembrane region" description="Helical" evidence="6">
    <location>
        <begin position="58"/>
        <end position="81"/>
    </location>
</feature>
<keyword evidence="6" id="KW-0812">Transmembrane</keyword>
<evidence type="ECO:0000256" key="5">
    <source>
        <dbReference type="ARBA" id="ARBA00023136"/>
    </source>
</evidence>
<feature type="transmembrane region" description="Helical" evidence="6">
    <location>
        <begin position="20"/>
        <end position="38"/>
    </location>
</feature>
<organism evidence="7 8">
    <name type="scientific">Aquimarina litoralis</name>
    <dbReference type="NCBI Taxonomy" id="584605"/>
    <lineage>
        <taxon>Bacteria</taxon>
        <taxon>Pseudomonadati</taxon>
        <taxon>Bacteroidota</taxon>
        <taxon>Flavobacteriia</taxon>
        <taxon>Flavobacteriales</taxon>
        <taxon>Flavobacteriaceae</taxon>
        <taxon>Aquimarina</taxon>
    </lineage>
</organism>
<dbReference type="PANTHER" id="PTHR22913">
    <property type="entry name" value="HYALURONAN SYNTHASE"/>
    <property type="match status" value="1"/>
</dbReference>
<keyword evidence="4" id="KW-0808">Transferase</keyword>
<evidence type="ECO:0000256" key="3">
    <source>
        <dbReference type="ARBA" id="ARBA00022676"/>
    </source>
</evidence>
<comment type="subcellular location">
    <subcellularLocation>
        <location evidence="1">Cell membrane</location>
    </subcellularLocation>
</comment>
<keyword evidence="3" id="KW-0328">Glycosyltransferase</keyword>
<dbReference type="Pfam" id="PF13641">
    <property type="entry name" value="Glyco_tranf_2_3"/>
    <property type="match status" value="1"/>
</dbReference>
<evidence type="ECO:0000256" key="2">
    <source>
        <dbReference type="ARBA" id="ARBA00022475"/>
    </source>
</evidence>
<keyword evidence="6" id="KW-1133">Transmembrane helix</keyword>
<keyword evidence="2" id="KW-1003">Cell membrane</keyword>
<feature type="transmembrane region" description="Helical" evidence="6">
    <location>
        <begin position="418"/>
        <end position="438"/>
    </location>
</feature>
<comment type="caution">
    <text evidence="7">The sequence shown here is derived from an EMBL/GenBank/DDBJ whole genome shotgun (WGS) entry which is preliminary data.</text>
</comment>
<dbReference type="Gene3D" id="3.90.550.10">
    <property type="entry name" value="Spore Coat Polysaccharide Biosynthesis Protein SpsA, Chain A"/>
    <property type="match status" value="1"/>
</dbReference>
<dbReference type="InterPro" id="IPR029044">
    <property type="entry name" value="Nucleotide-diphossugar_trans"/>
</dbReference>
<dbReference type="SUPFAM" id="SSF53448">
    <property type="entry name" value="Nucleotide-diphospho-sugar transferases"/>
    <property type="match status" value="1"/>
</dbReference>
<keyword evidence="8" id="KW-1185">Reference proteome</keyword>
<dbReference type="EMBL" id="BAAAGE010000002">
    <property type="protein sequence ID" value="GAA0722136.1"/>
    <property type="molecule type" value="Genomic_DNA"/>
</dbReference>
<proteinExistence type="predicted"/>
<reference evidence="7 8" key="1">
    <citation type="journal article" date="2019" name="Int. J. Syst. Evol. Microbiol.">
        <title>The Global Catalogue of Microorganisms (GCM) 10K type strain sequencing project: providing services to taxonomists for standard genome sequencing and annotation.</title>
        <authorList>
            <consortium name="The Broad Institute Genomics Platform"/>
            <consortium name="The Broad Institute Genome Sequencing Center for Infectious Disease"/>
            <person name="Wu L."/>
            <person name="Ma J."/>
        </authorList>
    </citation>
    <scope>NUCLEOTIDE SEQUENCE [LARGE SCALE GENOMIC DNA]</scope>
    <source>
        <strain evidence="7 8">JCM 15974</strain>
    </source>
</reference>
<evidence type="ECO:0000313" key="7">
    <source>
        <dbReference type="EMBL" id="GAA0722136.1"/>
    </source>
</evidence>
<protein>
    <submittedName>
        <fullName evidence="7">Glycosyltransferase family 2 protein</fullName>
    </submittedName>
</protein>
<accession>A0ABN1IVM4</accession>
<evidence type="ECO:0000313" key="8">
    <source>
        <dbReference type="Proteomes" id="UP001501758"/>
    </source>
</evidence>
<evidence type="ECO:0000256" key="6">
    <source>
        <dbReference type="SAM" id="Phobius"/>
    </source>
</evidence>